<evidence type="ECO:0000313" key="3">
    <source>
        <dbReference type="Proteomes" id="UP000023152"/>
    </source>
</evidence>
<reference evidence="2 3" key="1">
    <citation type="journal article" date="2013" name="Curr. Biol.">
        <title>The Genome of the Foraminiferan Reticulomyxa filosa.</title>
        <authorList>
            <person name="Glockner G."/>
            <person name="Hulsmann N."/>
            <person name="Schleicher M."/>
            <person name="Noegel A.A."/>
            <person name="Eichinger L."/>
            <person name="Gallinger C."/>
            <person name="Pawlowski J."/>
            <person name="Sierra R."/>
            <person name="Euteneuer U."/>
            <person name="Pillet L."/>
            <person name="Moustafa A."/>
            <person name="Platzer M."/>
            <person name="Groth M."/>
            <person name="Szafranski K."/>
            <person name="Schliwa M."/>
        </authorList>
    </citation>
    <scope>NUCLEOTIDE SEQUENCE [LARGE SCALE GENOMIC DNA]</scope>
</reference>
<dbReference type="AlphaFoldDB" id="X6LA63"/>
<evidence type="ECO:0000313" key="2">
    <source>
        <dbReference type="EMBL" id="ETN98408.1"/>
    </source>
</evidence>
<dbReference type="Proteomes" id="UP000023152">
    <property type="component" value="Unassembled WGS sequence"/>
</dbReference>
<gene>
    <name evidence="2" type="ORF">RFI_39092</name>
</gene>
<organism evidence="2 3">
    <name type="scientific">Reticulomyxa filosa</name>
    <dbReference type="NCBI Taxonomy" id="46433"/>
    <lineage>
        <taxon>Eukaryota</taxon>
        <taxon>Sar</taxon>
        <taxon>Rhizaria</taxon>
        <taxon>Retaria</taxon>
        <taxon>Foraminifera</taxon>
        <taxon>Monothalamids</taxon>
        <taxon>Reticulomyxidae</taxon>
        <taxon>Reticulomyxa</taxon>
    </lineage>
</organism>
<comment type="caution">
    <text evidence="2">The sequence shown here is derived from an EMBL/GenBank/DDBJ whole genome shotgun (WGS) entry which is preliminary data.</text>
</comment>
<proteinExistence type="predicted"/>
<protein>
    <submittedName>
        <fullName evidence="2">Uncharacterized protein</fullName>
    </submittedName>
</protein>
<name>X6LA63_RETFI</name>
<accession>X6LA63</accession>
<sequence>MTNENGNENESKEKNKKENNEKNERQTNIMDLVVMSMDNTKMLTTINNKNSKRKEGSKKHIPIPNTKDMTCEDLANKHHLFFSQLFFKKLSFYHKKFEKKTIWEN</sequence>
<keyword evidence="3" id="KW-1185">Reference proteome</keyword>
<feature type="compositionally biased region" description="Basic residues" evidence="1">
    <location>
        <begin position="50"/>
        <end position="61"/>
    </location>
</feature>
<evidence type="ECO:0000256" key="1">
    <source>
        <dbReference type="SAM" id="MobiDB-lite"/>
    </source>
</evidence>
<feature type="compositionally biased region" description="Basic and acidic residues" evidence="1">
    <location>
        <begin position="9"/>
        <end position="25"/>
    </location>
</feature>
<feature type="region of interest" description="Disordered" evidence="1">
    <location>
        <begin position="47"/>
        <end position="66"/>
    </location>
</feature>
<dbReference type="EMBL" id="ASPP01046785">
    <property type="protein sequence ID" value="ETN98408.1"/>
    <property type="molecule type" value="Genomic_DNA"/>
</dbReference>
<feature type="region of interest" description="Disordered" evidence="1">
    <location>
        <begin position="1"/>
        <end position="29"/>
    </location>
</feature>